<keyword evidence="4 5" id="KW-0975">Bacterial flagellum</keyword>
<dbReference type="GO" id="GO:0071973">
    <property type="term" value="P:bacterial-type flagellum-dependent cell motility"/>
    <property type="evidence" value="ECO:0007669"/>
    <property type="project" value="InterPro"/>
</dbReference>
<dbReference type="PRINTS" id="PR01010">
    <property type="entry name" value="FLGPRINGFLGI"/>
</dbReference>
<dbReference type="NCBIfam" id="NF003676">
    <property type="entry name" value="PRK05303.1"/>
    <property type="match status" value="1"/>
</dbReference>
<comment type="subcellular location">
    <subcellularLocation>
        <location evidence="2 5">Bacterial flagellum basal body</location>
    </subcellularLocation>
</comment>
<dbReference type="EMBL" id="AP021875">
    <property type="protein sequence ID" value="BBO73696.1"/>
    <property type="molecule type" value="Genomic_DNA"/>
</dbReference>
<dbReference type="KEGG" id="dwd:DSCW_11130"/>
<evidence type="ECO:0000256" key="1">
    <source>
        <dbReference type="ARBA" id="ARBA00002591"/>
    </source>
</evidence>
<dbReference type="Proteomes" id="UP000427769">
    <property type="component" value="Chromosome"/>
</dbReference>
<dbReference type="GO" id="GO:0009428">
    <property type="term" value="C:bacterial-type flagellum basal body, distal rod, P ring"/>
    <property type="evidence" value="ECO:0007669"/>
    <property type="project" value="InterPro"/>
</dbReference>
<comment type="subunit">
    <text evidence="5">The basal body constitutes a major portion of the flagellar organelle and consists of four rings (L,P,S, and M) mounted on a central rod.</text>
</comment>
<evidence type="ECO:0000256" key="4">
    <source>
        <dbReference type="ARBA" id="ARBA00023143"/>
    </source>
</evidence>
<dbReference type="AlphaFoldDB" id="A0A5K7YWI0"/>
<dbReference type="PANTHER" id="PTHR30381">
    <property type="entry name" value="FLAGELLAR P-RING PERIPLASMIC PROTEIN FLGI"/>
    <property type="match status" value="1"/>
</dbReference>
<comment type="similarity">
    <text evidence="5">Belongs to the FlgI family.</text>
</comment>
<reference evidence="6 7" key="1">
    <citation type="submission" date="2019-11" db="EMBL/GenBank/DDBJ databases">
        <title>Comparative genomics of hydrocarbon-degrading Desulfosarcina strains.</title>
        <authorList>
            <person name="Watanabe M."/>
            <person name="Kojima H."/>
            <person name="Fukui M."/>
        </authorList>
    </citation>
    <scope>NUCLEOTIDE SEQUENCE [LARGE SCALE GENOMIC DNA]</scope>
    <source>
        <strain evidence="6 7">PP31</strain>
    </source>
</reference>
<accession>A0A5K7YWI0</accession>
<keyword evidence="6" id="KW-0966">Cell projection</keyword>
<proteinExistence type="inferred from homology"/>
<evidence type="ECO:0000256" key="5">
    <source>
        <dbReference type="HAMAP-Rule" id="MF_00416"/>
    </source>
</evidence>
<comment type="function">
    <text evidence="1 5">Assembles around the rod to form the L-ring and probably protects the motor/basal body from shearing forces during rotation.</text>
</comment>
<dbReference type="OrthoDB" id="9786431at2"/>
<gene>
    <name evidence="5 6" type="primary">flgI</name>
    <name evidence="6" type="ORF">DSCW_11130</name>
</gene>
<sequence length="368" mass="38949">MKPNRIWTIAWMLIFCLGWQFEAQAVRLKDIAEIGGVRKNQLVGYGLVVGLDGTGDGKKSVFTLQSMASMLEKMGVTVDRGDIQVKNVAAVMVTADLPPFAKRGNRLDVLVSSIGDAKNLQGGTLMLTPLKGVDGRIYAVAQGPVNTGGFGAGGTASSVTKNFPTVGRVLSGAVVEREVPNHFSSRDSLLFSLHNPDFNTAARVVKVINAQFPEPLARAEDAGTIEVRIPQQYMGNTVPLLASLITLEVDPDNDAKVVINERTGTVVMGASVRISTIAIAHGNLSIIVKEEANVSQPLPFSEGQTAVTPSTQVDVREESSQLMVVPQGVSIGDVVNALNALGVTPRDLIAIFQAIKAAGALQADLEVI</sequence>
<name>A0A5K7YWI0_9BACT</name>
<dbReference type="GO" id="GO:0005198">
    <property type="term" value="F:structural molecule activity"/>
    <property type="evidence" value="ECO:0007669"/>
    <property type="project" value="InterPro"/>
</dbReference>
<dbReference type="HAMAP" id="MF_00416">
    <property type="entry name" value="FlgI"/>
    <property type="match status" value="1"/>
</dbReference>
<dbReference type="GO" id="GO:0030288">
    <property type="term" value="C:outer membrane-bounded periplasmic space"/>
    <property type="evidence" value="ECO:0007669"/>
    <property type="project" value="InterPro"/>
</dbReference>
<dbReference type="RefSeq" id="WP_155302779.1">
    <property type="nucleotide sequence ID" value="NZ_AP021875.1"/>
</dbReference>
<keyword evidence="7" id="KW-1185">Reference proteome</keyword>
<protein>
    <recommendedName>
        <fullName evidence="5">Flagellar P-ring protein</fullName>
    </recommendedName>
    <alternativeName>
        <fullName evidence="5">Basal body P-ring protein</fullName>
    </alternativeName>
</protein>
<keyword evidence="6" id="KW-0282">Flagellum</keyword>
<organism evidence="6 7">
    <name type="scientific">Desulfosarcina widdelii</name>
    <dbReference type="NCBI Taxonomy" id="947919"/>
    <lineage>
        <taxon>Bacteria</taxon>
        <taxon>Pseudomonadati</taxon>
        <taxon>Thermodesulfobacteriota</taxon>
        <taxon>Desulfobacteria</taxon>
        <taxon>Desulfobacterales</taxon>
        <taxon>Desulfosarcinaceae</taxon>
        <taxon>Desulfosarcina</taxon>
    </lineage>
</organism>
<keyword evidence="6" id="KW-0969">Cilium</keyword>
<keyword evidence="3" id="KW-0732">Signal</keyword>
<evidence type="ECO:0000313" key="6">
    <source>
        <dbReference type="EMBL" id="BBO73696.1"/>
    </source>
</evidence>
<evidence type="ECO:0000313" key="7">
    <source>
        <dbReference type="Proteomes" id="UP000427769"/>
    </source>
</evidence>
<evidence type="ECO:0000256" key="3">
    <source>
        <dbReference type="ARBA" id="ARBA00022729"/>
    </source>
</evidence>
<dbReference type="InterPro" id="IPR001782">
    <property type="entry name" value="Flag_FlgI"/>
</dbReference>
<dbReference type="Pfam" id="PF02119">
    <property type="entry name" value="FlgI"/>
    <property type="match status" value="1"/>
</dbReference>
<dbReference type="PANTHER" id="PTHR30381:SF0">
    <property type="entry name" value="FLAGELLAR P-RING PROTEIN"/>
    <property type="match status" value="1"/>
</dbReference>
<evidence type="ECO:0000256" key="2">
    <source>
        <dbReference type="ARBA" id="ARBA00004117"/>
    </source>
</evidence>